<organism evidence="1 2">
    <name type="scientific">Portunus trituberculatus</name>
    <name type="common">Swimming crab</name>
    <name type="synonym">Neptunus trituberculatus</name>
    <dbReference type="NCBI Taxonomy" id="210409"/>
    <lineage>
        <taxon>Eukaryota</taxon>
        <taxon>Metazoa</taxon>
        <taxon>Ecdysozoa</taxon>
        <taxon>Arthropoda</taxon>
        <taxon>Crustacea</taxon>
        <taxon>Multicrustacea</taxon>
        <taxon>Malacostraca</taxon>
        <taxon>Eumalacostraca</taxon>
        <taxon>Eucarida</taxon>
        <taxon>Decapoda</taxon>
        <taxon>Pleocyemata</taxon>
        <taxon>Brachyura</taxon>
        <taxon>Eubrachyura</taxon>
        <taxon>Portunoidea</taxon>
        <taxon>Portunidae</taxon>
        <taxon>Portuninae</taxon>
        <taxon>Portunus</taxon>
    </lineage>
</organism>
<evidence type="ECO:0000313" key="1">
    <source>
        <dbReference type="EMBL" id="MPC83334.1"/>
    </source>
</evidence>
<accession>A0A5B7IT28</accession>
<dbReference type="AlphaFoldDB" id="A0A5B7IT28"/>
<protein>
    <submittedName>
        <fullName evidence="1">Uncharacterized protein</fullName>
    </submittedName>
</protein>
<evidence type="ECO:0000313" key="2">
    <source>
        <dbReference type="Proteomes" id="UP000324222"/>
    </source>
</evidence>
<dbReference type="EMBL" id="VSRR010062246">
    <property type="protein sequence ID" value="MPC83334.1"/>
    <property type="molecule type" value="Genomic_DNA"/>
</dbReference>
<gene>
    <name evidence="1" type="ORF">E2C01_078042</name>
</gene>
<name>A0A5B7IT28_PORTR</name>
<keyword evidence="2" id="KW-1185">Reference proteome</keyword>
<proteinExistence type="predicted"/>
<dbReference type="Proteomes" id="UP000324222">
    <property type="component" value="Unassembled WGS sequence"/>
</dbReference>
<sequence length="96" mass="10378">MKQQGAGNLQESKGRLDTFNLSYNIAALNIISDRQCLSATCGATLATFMTCIRHLAPLLSVRRLAAAHTCHAQPAVHQEPQGAYAICHAPRLANTY</sequence>
<reference evidence="1 2" key="1">
    <citation type="submission" date="2019-05" db="EMBL/GenBank/DDBJ databases">
        <title>Another draft genome of Portunus trituberculatus and its Hox gene families provides insights of decapod evolution.</title>
        <authorList>
            <person name="Jeong J.-H."/>
            <person name="Song I."/>
            <person name="Kim S."/>
            <person name="Choi T."/>
            <person name="Kim D."/>
            <person name="Ryu S."/>
            <person name="Kim W."/>
        </authorList>
    </citation>
    <scope>NUCLEOTIDE SEQUENCE [LARGE SCALE GENOMIC DNA]</scope>
    <source>
        <tissue evidence="1">Muscle</tissue>
    </source>
</reference>
<comment type="caution">
    <text evidence="1">The sequence shown here is derived from an EMBL/GenBank/DDBJ whole genome shotgun (WGS) entry which is preliminary data.</text>
</comment>